<evidence type="ECO:0000259" key="6">
    <source>
        <dbReference type="PROSITE" id="PS51635"/>
    </source>
</evidence>
<proteinExistence type="predicted"/>
<evidence type="ECO:0000313" key="8">
    <source>
        <dbReference type="Proteomes" id="UP001301958"/>
    </source>
</evidence>
<keyword evidence="8" id="KW-1185">Reference proteome</keyword>
<dbReference type="GO" id="GO:0046486">
    <property type="term" value="P:glycerolipid metabolic process"/>
    <property type="evidence" value="ECO:0007669"/>
    <property type="project" value="UniProtKB-ARBA"/>
</dbReference>
<dbReference type="SUPFAM" id="SSF52151">
    <property type="entry name" value="FabD/lysophospholipase-like"/>
    <property type="match status" value="1"/>
</dbReference>
<feature type="region of interest" description="Disordered" evidence="5">
    <location>
        <begin position="52"/>
        <end position="90"/>
    </location>
</feature>
<feature type="short sequence motif" description="GXSXG" evidence="4">
    <location>
        <begin position="107"/>
        <end position="111"/>
    </location>
</feature>
<feature type="active site" description="Proton acceptor" evidence="4">
    <location>
        <position position="320"/>
    </location>
</feature>
<dbReference type="GO" id="GO:0016020">
    <property type="term" value="C:membrane"/>
    <property type="evidence" value="ECO:0007669"/>
    <property type="project" value="TreeGrafter"/>
</dbReference>
<evidence type="ECO:0000256" key="5">
    <source>
        <dbReference type="SAM" id="MobiDB-lite"/>
    </source>
</evidence>
<dbReference type="AlphaFoldDB" id="A0AAN7BK35"/>
<dbReference type="GO" id="GO:0047499">
    <property type="term" value="F:calcium-independent phospholipase A2 activity"/>
    <property type="evidence" value="ECO:0007669"/>
    <property type="project" value="TreeGrafter"/>
</dbReference>
<feature type="compositionally biased region" description="Polar residues" evidence="5">
    <location>
        <begin position="78"/>
        <end position="90"/>
    </location>
</feature>
<dbReference type="InterPro" id="IPR002641">
    <property type="entry name" value="PNPLA_dom"/>
</dbReference>
<reference evidence="7" key="2">
    <citation type="submission" date="2023-05" db="EMBL/GenBank/DDBJ databases">
        <authorList>
            <consortium name="Lawrence Berkeley National Laboratory"/>
            <person name="Steindorff A."/>
            <person name="Hensen N."/>
            <person name="Bonometti L."/>
            <person name="Westerberg I."/>
            <person name="Brannstrom I.O."/>
            <person name="Guillou S."/>
            <person name="Cros-Aarteil S."/>
            <person name="Calhoun S."/>
            <person name="Haridas S."/>
            <person name="Kuo A."/>
            <person name="Mondo S."/>
            <person name="Pangilinan J."/>
            <person name="Riley R."/>
            <person name="Labutti K."/>
            <person name="Andreopoulos B."/>
            <person name="Lipzen A."/>
            <person name="Chen C."/>
            <person name="Yanf M."/>
            <person name="Daum C."/>
            <person name="Ng V."/>
            <person name="Clum A."/>
            <person name="Ohm R."/>
            <person name="Martin F."/>
            <person name="Silar P."/>
            <person name="Natvig D."/>
            <person name="Lalanne C."/>
            <person name="Gautier V."/>
            <person name="Ament-Velasquez S.L."/>
            <person name="Kruys A."/>
            <person name="Hutchinson M.I."/>
            <person name="Powell A.J."/>
            <person name="Barry K."/>
            <person name="Miller A.N."/>
            <person name="Grigoriev I.V."/>
            <person name="Debuchy R."/>
            <person name="Gladieux P."/>
            <person name="Thoren M.H."/>
            <person name="Johannesson H."/>
        </authorList>
    </citation>
    <scope>NUCLEOTIDE SEQUENCE</scope>
    <source>
        <strain evidence="7">CBS 990.96</strain>
    </source>
</reference>
<keyword evidence="3 4" id="KW-0443">Lipid metabolism</keyword>
<dbReference type="Gene3D" id="3.40.1090.10">
    <property type="entry name" value="Cytosolic phospholipase A2 catalytic domain"/>
    <property type="match status" value="1"/>
</dbReference>
<dbReference type="InterPro" id="IPR016035">
    <property type="entry name" value="Acyl_Trfase/lysoPLipase"/>
</dbReference>
<keyword evidence="2 4" id="KW-0442">Lipid degradation</keyword>
<name>A0AAN7BK35_9PEZI</name>
<dbReference type="GO" id="GO:0016042">
    <property type="term" value="P:lipid catabolic process"/>
    <property type="evidence" value="ECO:0007669"/>
    <property type="project" value="UniProtKB-UniRule"/>
</dbReference>
<feature type="compositionally biased region" description="Polar residues" evidence="5">
    <location>
        <begin position="60"/>
        <end position="70"/>
    </location>
</feature>
<gene>
    <name evidence="7" type="ORF">QBC38DRAFT_286204</name>
</gene>
<feature type="region of interest" description="Disordered" evidence="5">
    <location>
        <begin position="241"/>
        <end position="266"/>
    </location>
</feature>
<dbReference type="GO" id="GO:0016740">
    <property type="term" value="F:transferase activity"/>
    <property type="evidence" value="ECO:0007669"/>
    <property type="project" value="UniProtKB-KW"/>
</dbReference>
<evidence type="ECO:0000256" key="3">
    <source>
        <dbReference type="ARBA" id="ARBA00023098"/>
    </source>
</evidence>
<accession>A0AAN7BK35</accession>
<comment type="caution">
    <text evidence="4">Lacks conserved residue(s) required for the propagation of feature annotation.</text>
</comment>
<organism evidence="7 8">
    <name type="scientific">Podospora fimiseda</name>
    <dbReference type="NCBI Taxonomy" id="252190"/>
    <lineage>
        <taxon>Eukaryota</taxon>
        <taxon>Fungi</taxon>
        <taxon>Dikarya</taxon>
        <taxon>Ascomycota</taxon>
        <taxon>Pezizomycotina</taxon>
        <taxon>Sordariomycetes</taxon>
        <taxon>Sordariomycetidae</taxon>
        <taxon>Sordariales</taxon>
        <taxon>Podosporaceae</taxon>
        <taxon>Podospora</taxon>
    </lineage>
</organism>
<evidence type="ECO:0000313" key="7">
    <source>
        <dbReference type="EMBL" id="KAK4224829.1"/>
    </source>
</evidence>
<evidence type="ECO:0000256" key="2">
    <source>
        <dbReference type="ARBA" id="ARBA00022963"/>
    </source>
</evidence>
<dbReference type="Proteomes" id="UP001301958">
    <property type="component" value="Unassembled WGS sequence"/>
</dbReference>
<reference evidence="7" key="1">
    <citation type="journal article" date="2023" name="Mol. Phylogenet. Evol.">
        <title>Genome-scale phylogeny and comparative genomics of the fungal order Sordariales.</title>
        <authorList>
            <person name="Hensen N."/>
            <person name="Bonometti L."/>
            <person name="Westerberg I."/>
            <person name="Brannstrom I.O."/>
            <person name="Guillou S."/>
            <person name="Cros-Aarteil S."/>
            <person name="Calhoun S."/>
            <person name="Haridas S."/>
            <person name="Kuo A."/>
            <person name="Mondo S."/>
            <person name="Pangilinan J."/>
            <person name="Riley R."/>
            <person name="LaButti K."/>
            <person name="Andreopoulos B."/>
            <person name="Lipzen A."/>
            <person name="Chen C."/>
            <person name="Yan M."/>
            <person name="Daum C."/>
            <person name="Ng V."/>
            <person name="Clum A."/>
            <person name="Steindorff A."/>
            <person name="Ohm R.A."/>
            <person name="Martin F."/>
            <person name="Silar P."/>
            <person name="Natvig D.O."/>
            <person name="Lalanne C."/>
            <person name="Gautier V."/>
            <person name="Ament-Velasquez S.L."/>
            <person name="Kruys A."/>
            <person name="Hutchinson M.I."/>
            <person name="Powell A.J."/>
            <person name="Barry K."/>
            <person name="Miller A.N."/>
            <person name="Grigoriev I.V."/>
            <person name="Debuchy R."/>
            <person name="Gladieux P."/>
            <person name="Hiltunen Thoren M."/>
            <person name="Johannesson H."/>
        </authorList>
    </citation>
    <scope>NUCLEOTIDE SEQUENCE</scope>
    <source>
        <strain evidence="7">CBS 990.96</strain>
    </source>
</reference>
<keyword evidence="1 4" id="KW-0378">Hydrolase</keyword>
<evidence type="ECO:0000256" key="1">
    <source>
        <dbReference type="ARBA" id="ARBA00022801"/>
    </source>
</evidence>
<feature type="active site" description="Nucleophile" evidence="4">
    <location>
        <position position="109"/>
    </location>
</feature>
<sequence length="560" mass="63129">MADQNSALFQSLRGWSKVNVLTFDGGGVRGYYSLLQLDKLMECIAVEEHRLLEEEPEPRSQTAESLSSFSPHPMPQHVNHTSASPPNEQLPPQASFLPCHYFDYIGGTSTGALITMMLGRFRMSAHDCLREYETLAGVIFGHPRPLNEMSVLGAIGLVKKTKFKTDMLESAIKDVVKRRGERPLHRDDAEEMVFGTPRGLCRAIIFISRTVRTADSSNQNRGPSVKLPYIFRSYDNFRLLPQTNNHPTGNQARAASDPEQGPTQPRRASTLAVWKLARAATAAKFHFKPLFISLHDSEIVRKQSQVKKLLKTTDIAELVDAGLDNVNNPSEAVHYELSRKVLTDSKKFDTWVSIGTARGTRPEESGLINFLQHRVYLAGDTEGVHSRMDDLSASTAEENKGPFKYYRLNNPEGLPNVEMDDWKPSGSGQGSGEQTLGTIRESFNEYYSNDEVRDYFRRCARELVKTRRERTADQSLWERYALGTTYTCRQSGCKYEPDQTWEYREQFTTHLRTDHGMTSQTDISAACQAGSLVWKYKARTDAQNANIRRGTTFTNGLYAG</sequence>
<feature type="compositionally biased region" description="Polar residues" evidence="5">
    <location>
        <begin position="241"/>
        <end position="253"/>
    </location>
</feature>
<protein>
    <submittedName>
        <fullName evidence="7">Acyl transferase/acyl hydrolase/lysophospholipase</fullName>
    </submittedName>
</protein>
<dbReference type="PANTHER" id="PTHR24185">
    <property type="entry name" value="CALCIUM-INDEPENDENT PHOSPHOLIPASE A2-GAMMA"/>
    <property type="match status" value="1"/>
</dbReference>
<dbReference type="EMBL" id="MU865382">
    <property type="protein sequence ID" value="KAK4224829.1"/>
    <property type="molecule type" value="Genomic_DNA"/>
</dbReference>
<comment type="caution">
    <text evidence="7">The sequence shown here is derived from an EMBL/GenBank/DDBJ whole genome shotgun (WGS) entry which is preliminary data.</text>
</comment>
<feature type="short sequence motif" description="GXGXXG" evidence="4">
    <location>
        <begin position="25"/>
        <end position="30"/>
    </location>
</feature>
<dbReference type="PROSITE" id="PS51635">
    <property type="entry name" value="PNPLA"/>
    <property type="match status" value="1"/>
</dbReference>
<dbReference type="GO" id="GO:0019369">
    <property type="term" value="P:arachidonate metabolic process"/>
    <property type="evidence" value="ECO:0007669"/>
    <property type="project" value="TreeGrafter"/>
</dbReference>
<keyword evidence="7" id="KW-0808">Transferase</keyword>
<feature type="domain" description="PNPLA" evidence="6">
    <location>
        <begin position="21"/>
        <end position="334"/>
    </location>
</feature>
<evidence type="ECO:0000256" key="4">
    <source>
        <dbReference type="PROSITE-ProRule" id="PRU01161"/>
    </source>
</evidence>
<dbReference type="PANTHER" id="PTHR24185:SF1">
    <property type="entry name" value="CALCIUM-INDEPENDENT PHOSPHOLIPASE A2-GAMMA"/>
    <property type="match status" value="1"/>
</dbReference>